<dbReference type="EMBL" id="JACHTF010000001">
    <property type="protein sequence ID" value="MBB1059130.1"/>
    <property type="molecule type" value="Genomic_DNA"/>
</dbReference>
<dbReference type="Pfam" id="PF13489">
    <property type="entry name" value="Methyltransf_23"/>
    <property type="match status" value="1"/>
</dbReference>
<protein>
    <submittedName>
        <fullName evidence="2">Class I SAM-dependent methyltransferase</fullName>
    </submittedName>
</protein>
<proteinExistence type="predicted"/>
<evidence type="ECO:0000313" key="2">
    <source>
        <dbReference type="EMBL" id="MBB1059130.1"/>
    </source>
</evidence>
<reference evidence="2 3" key="1">
    <citation type="submission" date="2020-08" db="EMBL/GenBank/DDBJ databases">
        <authorList>
            <person name="Xu S."/>
            <person name="Li A."/>
        </authorList>
    </citation>
    <scope>NUCLEOTIDE SEQUENCE [LARGE SCALE GENOMIC DNA]</scope>
    <source>
        <strain evidence="2 3">119BY6-57</strain>
    </source>
</reference>
<organism evidence="2 3">
    <name type="scientific">Marilutibacter spongiae</name>
    <dbReference type="NCBI Taxonomy" id="2025720"/>
    <lineage>
        <taxon>Bacteria</taxon>
        <taxon>Pseudomonadati</taxon>
        <taxon>Pseudomonadota</taxon>
        <taxon>Gammaproteobacteria</taxon>
        <taxon>Lysobacterales</taxon>
        <taxon>Lysobacteraceae</taxon>
        <taxon>Marilutibacter</taxon>
    </lineage>
</organism>
<keyword evidence="3" id="KW-1185">Reference proteome</keyword>
<dbReference type="InterPro" id="IPR029063">
    <property type="entry name" value="SAM-dependent_MTases_sf"/>
</dbReference>
<name>A0A7W3Y4M7_9GAMM</name>
<gene>
    <name evidence="2" type="ORF">H4F98_00920</name>
</gene>
<dbReference type="PANTHER" id="PTHR43861:SF3">
    <property type="entry name" value="PUTATIVE (AFU_ORTHOLOGUE AFUA_2G14390)-RELATED"/>
    <property type="match status" value="1"/>
</dbReference>
<dbReference type="RefSeq" id="WP_182684784.1">
    <property type="nucleotide sequence ID" value="NZ_JACHTF010000001.1"/>
</dbReference>
<keyword evidence="2" id="KW-0489">Methyltransferase</keyword>
<accession>A0A7W3Y4M7</accession>
<evidence type="ECO:0000313" key="3">
    <source>
        <dbReference type="Proteomes" id="UP000523196"/>
    </source>
</evidence>
<dbReference type="CDD" id="cd02440">
    <property type="entry name" value="AdoMet_MTases"/>
    <property type="match status" value="1"/>
</dbReference>
<dbReference type="Proteomes" id="UP000523196">
    <property type="component" value="Unassembled WGS sequence"/>
</dbReference>
<comment type="caution">
    <text evidence="2">The sequence shown here is derived from an EMBL/GenBank/DDBJ whole genome shotgun (WGS) entry which is preliminary data.</text>
</comment>
<dbReference type="Gene3D" id="3.40.50.150">
    <property type="entry name" value="Vaccinia Virus protein VP39"/>
    <property type="match status" value="1"/>
</dbReference>
<evidence type="ECO:0000256" key="1">
    <source>
        <dbReference type="ARBA" id="ARBA00022679"/>
    </source>
</evidence>
<dbReference type="SUPFAM" id="SSF53335">
    <property type="entry name" value="S-adenosyl-L-methionine-dependent methyltransferases"/>
    <property type="match status" value="1"/>
</dbReference>
<dbReference type="GO" id="GO:0008168">
    <property type="term" value="F:methyltransferase activity"/>
    <property type="evidence" value="ECO:0007669"/>
    <property type="project" value="UniProtKB-KW"/>
</dbReference>
<dbReference type="AlphaFoldDB" id="A0A7W3Y4M7"/>
<dbReference type="PANTHER" id="PTHR43861">
    <property type="entry name" value="TRANS-ACONITATE 2-METHYLTRANSFERASE-RELATED"/>
    <property type="match status" value="1"/>
</dbReference>
<keyword evidence="1 2" id="KW-0808">Transferase</keyword>
<dbReference type="GO" id="GO:0032259">
    <property type="term" value="P:methylation"/>
    <property type="evidence" value="ECO:0007669"/>
    <property type="project" value="UniProtKB-KW"/>
</dbReference>
<sequence>MVDRNPAVEAIVPATAGWEAGELEMPGRCIACAGSDLVGRYAGLDDRLGRIPGSWGFLECTACGALNLAPRPTLEAVGKAYPGDYVTHDDGAGVAARDDGDGPVWRSINGYLNMRFGANRKAASRLGGWCVGLLWPVRFQLDYFFRHLPPTPGRLLDVGCGNGAFLSRAADAGWTVEGIEPDPQAAAVARRTGFNVWEASLEDVSPTQPFDRITLSHVLEHLHEPGAALQRMRGWLKPGGEIWLAVPNPGGPGHRYFGRNWFSLDPPRHLCLPTSRQLLAMLADAGFDSARLVRRGRGARSSILPSARYRKERGDGDSPLVRPLVWLIDLLASIFPGASEEIVVIARRGDA</sequence>